<sequence>MCLSLSVAGVSFCGSDVGGFFQNPGDELMTRTWGFLAVSTPMCLSLSVAGVSFCGSDVSGFFQNPGDELMTRWYQVSEKIVCKVKESCVGMKESCEKVD</sequence>
<reference evidence="8" key="1">
    <citation type="submission" date="2020-11" db="EMBL/GenBank/DDBJ databases">
        <authorList>
            <person name="Whiteford S."/>
        </authorList>
    </citation>
    <scope>NUCLEOTIDE SEQUENCE</scope>
</reference>
<dbReference type="PANTHER" id="PTHR22762">
    <property type="entry name" value="ALPHA-GLUCOSIDASE"/>
    <property type="match status" value="1"/>
</dbReference>
<name>A0A8S4GAC1_PLUXY</name>
<proteinExistence type="inferred from homology"/>
<gene>
    <name evidence="8" type="ORF">PLXY2_LOCUS14916</name>
</gene>
<evidence type="ECO:0000256" key="5">
    <source>
        <dbReference type="ARBA" id="ARBA00023295"/>
    </source>
</evidence>
<evidence type="ECO:0000313" key="9">
    <source>
        <dbReference type="Proteomes" id="UP000653454"/>
    </source>
</evidence>
<feature type="domain" description="Glycoside hydrolase family 31 TIM barrel" evidence="7">
    <location>
        <begin position="1"/>
        <end position="31"/>
    </location>
</feature>
<dbReference type="EMBL" id="CAJHNJ030000153">
    <property type="protein sequence ID" value="CAG9136671.1"/>
    <property type="molecule type" value="Genomic_DNA"/>
</dbReference>
<protein>
    <submittedName>
        <fullName evidence="8">(diamondback moth) hypothetical protein</fullName>
    </submittedName>
</protein>
<evidence type="ECO:0000256" key="4">
    <source>
        <dbReference type="ARBA" id="ARBA00023180"/>
    </source>
</evidence>
<dbReference type="SUPFAM" id="SSF51445">
    <property type="entry name" value="(Trans)glycosidases"/>
    <property type="match status" value="1"/>
</dbReference>
<feature type="domain" description="Glycoside hydrolase family 31 TIM barrel" evidence="7">
    <location>
        <begin position="32"/>
        <end position="77"/>
    </location>
</feature>
<dbReference type="Proteomes" id="UP000653454">
    <property type="component" value="Unassembled WGS sequence"/>
</dbReference>
<keyword evidence="5 6" id="KW-0326">Glycosidase</keyword>
<accession>A0A8S4GAC1</accession>
<dbReference type="AlphaFoldDB" id="A0A8S4GAC1"/>
<evidence type="ECO:0000256" key="3">
    <source>
        <dbReference type="ARBA" id="ARBA00022801"/>
    </source>
</evidence>
<evidence type="ECO:0000256" key="1">
    <source>
        <dbReference type="ARBA" id="ARBA00007806"/>
    </source>
</evidence>
<evidence type="ECO:0000313" key="8">
    <source>
        <dbReference type="EMBL" id="CAG9136671.1"/>
    </source>
</evidence>
<keyword evidence="4" id="KW-0325">Glycoprotein</keyword>
<keyword evidence="3 6" id="KW-0378">Hydrolase</keyword>
<dbReference type="GO" id="GO:0090599">
    <property type="term" value="F:alpha-glucosidase activity"/>
    <property type="evidence" value="ECO:0007669"/>
    <property type="project" value="TreeGrafter"/>
</dbReference>
<keyword evidence="2" id="KW-0732">Signal</keyword>
<dbReference type="GO" id="GO:0006491">
    <property type="term" value="P:N-glycan processing"/>
    <property type="evidence" value="ECO:0007669"/>
    <property type="project" value="TreeGrafter"/>
</dbReference>
<dbReference type="InterPro" id="IPR000322">
    <property type="entry name" value="Glyco_hydro_31_TIM"/>
</dbReference>
<evidence type="ECO:0000256" key="6">
    <source>
        <dbReference type="RuleBase" id="RU361185"/>
    </source>
</evidence>
<evidence type="ECO:0000259" key="7">
    <source>
        <dbReference type="Pfam" id="PF01055"/>
    </source>
</evidence>
<dbReference type="InterPro" id="IPR017853">
    <property type="entry name" value="GH"/>
</dbReference>
<comment type="caution">
    <text evidence="8">The sequence shown here is derived from an EMBL/GenBank/DDBJ whole genome shotgun (WGS) entry which is preliminary data.</text>
</comment>
<dbReference type="Gene3D" id="3.20.20.80">
    <property type="entry name" value="Glycosidases"/>
    <property type="match status" value="2"/>
</dbReference>
<dbReference type="GO" id="GO:0005975">
    <property type="term" value="P:carbohydrate metabolic process"/>
    <property type="evidence" value="ECO:0007669"/>
    <property type="project" value="InterPro"/>
</dbReference>
<organism evidence="8 9">
    <name type="scientific">Plutella xylostella</name>
    <name type="common">Diamondback moth</name>
    <name type="synonym">Plutella maculipennis</name>
    <dbReference type="NCBI Taxonomy" id="51655"/>
    <lineage>
        <taxon>Eukaryota</taxon>
        <taxon>Metazoa</taxon>
        <taxon>Ecdysozoa</taxon>
        <taxon>Arthropoda</taxon>
        <taxon>Hexapoda</taxon>
        <taxon>Insecta</taxon>
        <taxon>Pterygota</taxon>
        <taxon>Neoptera</taxon>
        <taxon>Endopterygota</taxon>
        <taxon>Lepidoptera</taxon>
        <taxon>Glossata</taxon>
        <taxon>Ditrysia</taxon>
        <taxon>Yponomeutoidea</taxon>
        <taxon>Plutellidae</taxon>
        <taxon>Plutella</taxon>
    </lineage>
</organism>
<dbReference type="Pfam" id="PF01055">
    <property type="entry name" value="Glyco_hydro_31_2nd"/>
    <property type="match status" value="2"/>
</dbReference>
<keyword evidence="9" id="KW-1185">Reference proteome</keyword>
<evidence type="ECO:0000256" key="2">
    <source>
        <dbReference type="ARBA" id="ARBA00022729"/>
    </source>
</evidence>
<dbReference type="PANTHER" id="PTHR22762:SF54">
    <property type="entry name" value="BCDNA.GH04962"/>
    <property type="match status" value="1"/>
</dbReference>
<comment type="similarity">
    <text evidence="1 6">Belongs to the glycosyl hydrolase 31 family.</text>
</comment>